<name>A0A316Z8C3_9BASI</name>
<dbReference type="GeneID" id="37269961"/>
<organism evidence="3 4">
    <name type="scientific">Tilletiopsis washingtonensis</name>
    <dbReference type="NCBI Taxonomy" id="58919"/>
    <lineage>
        <taxon>Eukaryota</taxon>
        <taxon>Fungi</taxon>
        <taxon>Dikarya</taxon>
        <taxon>Basidiomycota</taxon>
        <taxon>Ustilaginomycotina</taxon>
        <taxon>Exobasidiomycetes</taxon>
        <taxon>Entylomatales</taxon>
        <taxon>Entylomatales incertae sedis</taxon>
        <taxon>Tilletiopsis</taxon>
    </lineage>
</organism>
<evidence type="ECO:0000313" key="4">
    <source>
        <dbReference type="Proteomes" id="UP000245946"/>
    </source>
</evidence>
<dbReference type="OrthoDB" id="3360074at2759"/>
<feature type="compositionally biased region" description="Low complexity" evidence="1">
    <location>
        <begin position="23"/>
        <end position="66"/>
    </location>
</feature>
<dbReference type="EMBL" id="KZ819293">
    <property type="protein sequence ID" value="PWN97821.1"/>
    <property type="molecule type" value="Genomic_DNA"/>
</dbReference>
<evidence type="ECO:0000256" key="1">
    <source>
        <dbReference type="SAM" id="MobiDB-lite"/>
    </source>
</evidence>
<feature type="signal peptide" evidence="2">
    <location>
        <begin position="1"/>
        <end position="20"/>
    </location>
</feature>
<accession>A0A316Z8C3</accession>
<keyword evidence="4" id="KW-1185">Reference proteome</keyword>
<gene>
    <name evidence="3" type="ORF">FA09DRAFT_329981</name>
</gene>
<feature type="chain" id="PRO_5016270607" evidence="2">
    <location>
        <begin position="21"/>
        <end position="194"/>
    </location>
</feature>
<dbReference type="RefSeq" id="XP_025598100.1">
    <property type="nucleotide sequence ID" value="XM_025742417.1"/>
</dbReference>
<sequence>MRFLPLLSALLLSSVGLAAAQESGSSSSASASSEGGSSSAAPSSTAGASSSSSGASSSMPTSAPSSSGGGGGGDRVCSILVGDPNVRQADCTYSSTFTPPYDQSSMASYLIGGYQAGQGEEIDAVATQFAEEVLQYYPTMTSSVSQLAPEFASAIRASIAATKPDGAAGLHVPRGLGAVAAAGAAIVAGAVFVL</sequence>
<keyword evidence="2" id="KW-0732">Signal</keyword>
<protein>
    <submittedName>
        <fullName evidence="3">Uncharacterized protein</fullName>
    </submittedName>
</protein>
<reference evidence="3 4" key="1">
    <citation type="journal article" date="2018" name="Mol. Biol. Evol.">
        <title>Broad Genomic Sampling Reveals a Smut Pathogenic Ancestry of the Fungal Clade Ustilaginomycotina.</title>
        <authorList>
            <person name="Kijpornyongpan T."/>
            <person name="Mondo S.J."/>
            <person name="Barry K."/>
            <person name="Sandor L."/>
            <person name="Lee J."/>
            <person name="Lipzen A."/>
            <person name="Pangilinan J."/>
            <person name="LaButti K."/>
            <person name="Hainaut M."/>
            <person name="Henrissat B."/>
            <person name="Grigoriev I.V."/>
            <person name="Spatafora J.W."/>
            <person name="Aime M.C."/>
        </authorList>
    </citation>
    <scope>NUCLEOTIDE SEQUENCE [LARGE SCALE GENOMIC DNA]</scope>
    <source>
        <strain evidence="3 4">MCA 4186</strain>
    </source>
</reference>
<evidence type="ECO:0000256" key="2">
    <source>
        <dbReference type="SAM" id="SignalP"/>
    </source>
</evidence>
<proteinExistence type="predicted"/>
<dbReference type="AlphaFoldDB" id="A0A316Z8C3"/>
<feature type="region of interest" description="Disordered" evidence="1">
    <location>
        <begin position="23"/>
        <end position="76"/>
    </location>
</feature>
<evidence type="ECO:0000313" key="3">
    <source>
        <dbReference type="EMBL" id="PWN97821.1"/>
    </source>
</evidence>
<dbReference type="Proteomes" id="UP000245946">
    <property type="component" value="Unassembled WGS sequence"/>
</dbReference>